<keyword evidence="2" id="KW-1185">Reference proteome</keyword>
<organism evidence="1 2">
    <name type="scientific">Pristionchus pacificus</name>
    <name type="common">Parasitic nematode worm</name>
    <dbReference type="NCBI Taxonomy" id="54126"/>
    <lineage>
        <taxon>Eukaryota</taxon>
        <taxon>Metazoa</taxon>
        <taxon>Ecdysozoa</taxon>
        <taxon>Nematoda</taxon>
        <taxon>Chromadorea</taxon>
        <taxon>Rhabditida</taxon>
        <taxon>Rhabditina</taxon>
        <taxon>Diplogasteromorpha</taxon>
        <taxon>Diplogasteroidea</taxon>
        <taxon>Neodiplogasteridae</taxon>
        <taxon>Pristionchus</taxon>
    </lineage>
</organism>
<protein>
    <submittedName>
        <fullName evidence="1">Uncharacterized protein</fullName>
    </submittedName>
</protein>
<dbReference type="AlphaFoldDB" id="A0A2A6CKE9"/>
<reference evidence="1" key="2">
    <citation type="submission" date="2022-06" db="UniProtKB">
        <authorList>
            <consortium name="EnsemblMetazoa"/>
        </authorList>
    </citation>
    <scope>IDENTIFICATION</scope>
    <source>
        <strain evidence="1">PS312</strain>
    </source>
</reference>
<evidence type="ECO:0000313" key="2">
    <source>
        <dbReference type="Proteomes" id="UP000005239"/>
    </source>
</evidence>
<sequence length="85" mass="9286">MGIYSEIMDGCEGLGPAQWILAYERGEAKNEDNAQIISTNPARGKNKAGKQNLGKMQEKDGSVTALTLENRLWCSNGAFRRKASP</sequence>
<proteinExistence type="predicted"/>
<evidence type="ECO:0000313" key="1">
    <source>
        <dbReference type="EnsemblMetazoa" id="PPA41843.1"/>
    </source>
</evidence>
<dbReference type="EnsemblMetazoa" id="PPA41843.1">
    <property type="protein sequence ID" value="PPA41843.1"/>
    <property type="gene ID" value="WBGene00280212"/>
</dbReference>
<accession>A0A2A6CKE9</accession>
<gene>
    <name evidence="1" type="primary">WBGene00280212</name>
</gene>
<dbReference type="Proteomes" id="UP000005239">
    <property type="component" value="Unassembled WGS sequence"/>
</dbReference>
<accession>A0A8R1Z275</accession>
<reference evidence="2" key="1">
    <citation type="journal article" date="2008" name="Nat. Genet.">
        <title>The Pristionchus pacificus genome provides a unique perspective on nematode lifestyle and parasitism.</title>
        <authorList>
            <person name="Dieterich C."/>
            <person name="Clifton S.W."/>
            <person name="Schuster L.N."/>
            <person name="Chinwalla A."/>
            <person name="Delehaunty K."/>
            <person name="Dinkelacker I."/>
            <person name="Fulton L."/>
            <person name="Fulton R."/>
            <person name="Godfrey J."/>
            <person name="Minx P."/>
            <person name="Mitreva M."/>
            <person name="Roeseler W."/>
            <person name="Tian H."/>
            <person name="Witte H."/>
            <person name="Yang S.P."/>
            <person name="Wilson R.K."/>
            <person name="Sommer R.J."/>
        </authorList>
    </citation>
    <scope>NUCLEOTIDE SEQUENCE [LARGE SCALE GENOMIC DNA]</scope>
    <source>
        <strain evidence="2">PS312</strain>
    </source>
</reference>
<name>A0A2A6CKE9_PRIPA</name>